<feature type="transmembrane region" description="Helical" evidence="3">
    <location>
        <begin position="99"/>
        <end position="118"/>
    </location>
</feature>
<protein>
    <recommendedName>
        <fullName evidence="4">Cytochrome c assembly protein domain-containing protein</fullName>
    </recommendedName>
</protein>
<proteinExistence type="inferred from homology"/>
<evidence type="ECO:0000256" key="3">
    <source>
        <dbReference type="SAM" id="Phobius"/>
    </source>
</evidence>
<dbReference type="GO" id="GO:0020037">
    <property type="term" value="F:heme binding"/>
    <property type="evidence" value="ECO:0007669"/>
    <property type="project" value="InterPro"/>
</dbReference>
<keyword evidence="2" id="KW-0201">Cytochrome c-type biogenesis</keyword>
<keyword evidence="3" id="KW-0472">Membrane</keyword>
<feature type="transmembrane region" description="Helical" evidence="3">
    <location>
        <begin position="125"/>
        <end position="146"/>
    </location>
</feature>
<feature type="transmembrane region" description="Helical" evidence="3">
    <location>
        <begin position="197"/>
        <end position="218"/>
    </location>
</feature>
<dbReference type="PANTHER" id="PTHR43653">
    <property type="entry name" value="CYTOCHROME C ASSEMBLY PROTEIN-RELATED"/>
    <property type="match status" value="1"/>
</dbReference>
<evidence type="ECO:0000259" key="4">
    <source>
        <dbReference type="Pfam" id="PF01578"/>
    </source>
</evidence>
<dbReference type="AlphaFoldDB" id="A0A381QS08"/>
<gene>
    <name evidence="5" type="ORF">METZ01_LOCUS34352</name>
</gene>
<feature type="domain" description="Cytochrome c assembly protein" evidence="4">
    <location>
        <begin position="95"/>
        <end position="315"/>
    </location>
</feature>
<feature type="transmembrane region" description="Helical" evidence="3">
    <location>
        <begin position="6"/>
        <end position="29"/>
    </location>
</feature>
<dbReference type="GO" id="GO:0017004">
    <property type="term" value="P:cytochrome complex assembly"/>
    <property type="evidence" value="ECO:0007669"/>
    <property type="project" value="UniProtKB-KW"/>
</dbReference>
<accession>A0A381QS08</accession>
<sequence length="832" mass="96292">MFTAGNIGHFFVVSSFVFSLVFIISFLISEKSKNKIEWFRFGSLTFYIHSFFIVGIFIVIYYLIINNRFEYYYVFQHSSQELPIYYKISSFWEGQEGSFLLWIFWNIVIGIIFINKPVSKWNTSVMIVIGVIQLFLTSMVLGINLFDIKIGSSPFILLKDAIAAPIFQLNPDFIPEDGTGLNPLLQNYWMVIHPPTLFFGFALCVIPFAYAISSLRLADYIGWIEPAKKSLIVSTIILGIGIMMGAYWAYETLNFGGYWNWDPVENAVYVPWLFLIASFHSIVLTQKNRDNYKLSLILSILSFLLILYSTFLTRSGILGDSSVHSFTDLGLSGQLLLYLFSFIFISIYYLIKRWKTIPTSEKEIKKYSADFWLFIGVFTLLLMAFQVIFPTSIPVYNSIVGFFGGFSNIAPPVQKELFYSNAQIWFASSIAILSGLAQMLWWKGKKSKELIKLISRPLILTMLISSFVILFYPVNNISYMILLFSSFFSIFSNGSVLLYFFKNRNFISSASISHIGVAMMLIGILFSSGYSSIVSQNYTGLVWNNDFPDEVNQNNMLLFLNEKRKIGKYDVDYLGKRKQLKNYSGYINENYLEYIPLLNQYILKKDVDLNGNIIFENDTIELENKDITYFELKFTNKRRGFYDDGYGDDEFNLFPKVQTDPNSDMIVFSPDIKNNFIEDLYVHVRTFPDPKQEIVWKEKDSIVVKIDEIFFLNDYVSVLEKITTKNINNKNRFTVEASINIMANNQEYIAKPVYIIEDNKVGLIPDIIDDLGIKIYLSEIIPDSQSFKITFQTTQKNWVIIEAVQKPFINLLWIGFFVLLFGLFLSLFRIKR</sequence>
<dbReference type="InterPro" id="IPR002541">
    <property type="entry name" value="Cyt_c_assembly"/>
</dbReference>
<dbReference type="Pfam" id="PF01578">
    <property type="entry name" value="Cytochrom_C_asm"/>
    <property type="match status" value="1"/>
</dbReference>
<evidence type="ECO:0000313" key="5">
    <source>
        <dbReference type="EMBL" id="SUZ81498.1"/>
    </source>
</evidence>
<evidence type="ECO:0000256" key="2">
    <source>
        <dbReference type="ARBA" id="ARBA00022748"/>
    </source>
</evidence>
<feature type="transmembrane region" description="Helical" evidence="3">
    <location>
        <begin position="453"/>
        <end position="473"/>
    </location>
</feature>
<feature type="transmembrane region" description="Helical" evidence="3">
    <location>
        <begin position="808"/>
        <end position="828"/>
    </location>
</feature>
<feature type="transmembrane region" description="Helical" evidence="3">
    <location>
        <begin position="479"/>
        <end position="500"/>
    </location>
</feature>
<keyword evidence="3" id="KW-1133">Transmembrane helix</keyword>
<dbReference type="GO" id="GO:0016020">
    <property type="term" value="C:membrane"/>
    <property type="evidence" value="ECO:0007669"/>
    <property type="project" value="InterPro"/>
</dbReference>
<reference evidence="5" key="1">
    <citation type="submission" date="2018-05" db="EMBL/GenBank/DDBJ databases">
        <authorList>
            <person name="Lanie J.A."/>
            <person name="Ng W.-L."/>
            <person name="Kazmierczak K.M."/>
            <person name="Andrzejewski T.M."/>
            <person name="Davidsen T.M."/>
            <person name="Wayne K.J."/>
            <person name="Tettelin H."/>
            <person name="Glass J.I."/>
            <person name="Rusch D."/>
            <person name="Podicherti R."/>
            <person name="Tsui H.-C.T."/>
            <person name="Winkler M.E."/>
        </authorList>
    </citation>
    <scope>NUCLEOTIDE SEQUENCE</scope>
</reference>
<feature type="transmembrane region" description="Helical" evidence="3">
    <location>
        <begin position="422"/>
        <end position="441"/>
    </location>
</feature>
<dbReference type="GO" id="GO:0015232">
    <property type="term" value="F:heme transmembrane transporter activity"/>
    <property type="evidence" value="ECO:0007669"/>
    <property type="project" value="InterPro"/>
</dbReference>
<feature type="transmembrane region" description="Helical" evidence="3">
    <location>
        <begin position="512"/>
        <end position="530"/>
    </location>
</feature>
<feature type="transmembrane region" description="Helical" evidence="3">
    <location>
        <begin position="371"/>
        <end position="389"/>
    </location>
</feature>
<dbReference type="EMBL" id="UINC01001471">
    <property type="protein sequence ID" value="SUZ81498.1"/>
    <property type="molecule type" value="Genomic_DNA"/>
</dbReference>
<dbReference type="InterPro" id="IPR003567">
    <property type="entry name" value="Cyt_c_biogenesis"/>
</dbReference>
<keyword evidence="3" id="KW-0812">Transmembrane</keyword>
<feature type="transmembrane region" description="Helical" evidence="3">
    <location>
        <begin position="41"/>
        <end position="64"/>
    </location>
</feature>
<dbReference type="PANTHER" id="PTHR43653:SF1">
    <property type="entry name" value="CYTOCHROME C-TYPE BIOGENESIS PROTEIN CCMF"/>
    <property type="match status" value="1"/>
</dbReference>
<feature type="transmembrane region" description="Helical" evidence="3">
    <location>
        <begin position="331"/>
        <end position="351"/>
    </location>
</feature>
<evidence type="ECO:0000256" key="1">
    <source>
        <dbReference type="ARBA" id="ARBA00009186"/>
    </source>
</evidence>
<dbReference type="PRINTS" id="PR01410">
    <property type="entry name" value="CCBIOGENESIS"/>
</dbReference>
<comment type="similarity">
    <text evidence="1">Belongs to the CcmF/CycK/Ccl1/NrfE/CcsA family.</text>
</comment>
<feature type="transmembrane region" description="Helical" evidence="3">
    <location>
        <begin position="230"/>
        <end position="249"/>
    </location>
</feature>
<name>A0A381QS08_9ZZZZ</name>
<feature type="transmembrane region" description="Helical" evidence="3">
    <location>
        <begin position="269"/>
        <end position="285"/>
    </location>
</feature>
<feature type="transmembrane region" description="Helical" evidence="3">
    <location>
        <begin position="292"/>
        <end position="311"/>
    </location>
</feature>
<organism evidence="5">
    <name type="scientific">marine metagenome</name>
    <dbReference type="NCBI Taxonomy" id="408172"/>
    <lineage>
        <taxon>unclassified sequences</taxon>
        <taxon>metagenomes</taxon>
        <taxon>ecological metagenomes</taxon>
    </lineage>
</organism>